<dbReference type="RefSeq" id="WP_346149643.1">
    <property type="nucleotide sequence ID" value="NZ_BAAATE010000013.1"/>
</dbReference>
<reference evidence="2 3" key="1">
    <citation type="journal article" date="2019" name="Int. J. Syst. Evol. Microbiol.">
        <title>The Global Catalogue of Microorganisms (GCM) 10K type strain sequencing project: providing services to taxonomists for standard genome sequencing and annotation.</title>
        <authorList>
            <consortium name="The Broad Institute Genomics Platform"/>
            <consortium name="The Broad Institute Genome Sequencing Center for Infectious Disease"/>
            <person name="Wu L."/>
            <person name="Ma J."/>
        </authorList>
    </citation>
    <scope>NUCLEOTIDE SEQUENCE [LARGE SCALE GENOMIC DNA]</scope>
    <source>
        <strain evidence="2 3">JCM 6835</strain>
    </source>
</reference>
<protein>
    <recommendedName>
        <fullName evidence="1">DUF4158 domain-containing protein</fullName>
    </recommendedName>
</protein>
<gene>
    <name evidence="2" type="ORF">GCM10010412_048710</name>
</gene>
<dbReference type="Pfam" id="PF13700">
    <property type="entry name" value="DUF4158"/>
    <property type="match status" value="1"/>
</dbReference>
<proteinExistence type="predicted"/>
<evidence type="ECO:0000313" key="2">
    <source>
        <dbReference type="EMBL" id="GAA2669968.1"/>
    </source>
</evidence>
<feature type="domain" description="DUF4158" evidence="1">
    <location>
        <begin position="1"/>
        <end position="47"/>
    </location>
</feature>
<accession>A0ABN3S7G5</accession>
<dbReference type="Proteomes" id="UP001501666">
    <property type="component" value="Unassembled WGS sequence"/>
</dbReference>
<sequence>MEFVAEQLDIDSACAKEYLTRSKTAYEHSSWEIRDLLELSEFSKREQDVRDYLRG</sequence>
<evidence type="ECO:0000259" key="1">
    <source>
        <dbReference type="Pfam" id="PF13700"/>
    </source>
</evidence>
<comment type="caution">
    <text evidence="2">The sequence shown here is derived from an EMBL/GenBank/DDBJ whole genome shotgun (WGS) entry which is preliminary data.</text>
</comment>
<evidence type="ECO:0000313" key="3">
    <source>
        <dbReference type="Proteomes" id="UP001501666"/>
    </source>
</evidence>
<organism evidence="2 3">
    <name type="scientific">Nonomuraea recticatena</name>
    <dbReference type="NCBI Taxonomy" id="46178"/>
    <lineage>
        <taxon>Bacteria</taxon>
        <taxon>Bacillati</taxon>
        <taxon>Actinomycetota</taxon>
        <taxon>Actinomycetes</taxon>
        <taxon>Streptosporangiales</taxon>
        <taxon>Streptosporangiaceae</taxon>
        <taxon>Nonomuraea</taxon>
    </lineage>
</organism>
<name>A0ABN3S7G5_9ACTN</name>
<dbReference type="InterPro" id="IPR025296">
    <property type="entry name" value="DUF4158"/>
</dbReference>
<keyword evidence="3" id="KW-1185">Reference proteome</keyword>
<dbReference type="EMBL" id="BAAATE010000013">
    <property type="protein sequence ID" value="GAA2669968.1"/>
    <property type="molecule type" value="Genomic_DNA"/>
</dbReference>